<dbReference type="Pfam" id="PF03398">
    <property type="entry name" value="Ist1"/>
    <property type="match status" value="1"/>
</dbReference>
<accession>G7IDA8</accession>
<evidence type="ECO:0000313" key="3">
    <source>
        <dbReference type="EMBL" id="AES62914.2"/>
    </source>
</evidence>
<evidence type="ECO:0000256" key="2">
    <source>
        <dbReference type="SAM" id="MobiDB-lite"/>
    </source>
</evidence>
<comment type="similarity">
    <text evidence="1">Belongs to the IST1 family.</text>
</comment>
<evidence type="ECO:0000256" key="1">
    <source>
        <dbReference type="ARBA" id="ARBA00005536"/>
    </source>
</evidence>
<reference evidence="4" key="3">
    <citation type="submission" date="2015-04" db="UniProtKB">
        <authorList>
            <consortium name="EnsemblPlants"/>
        </authorList>
    </citation>
    <scope>IDENTIFICATION</scope>
    <source>
        <strain evidence="4">cv. Jemalong A17</strain>
    </source>
</reference>
<dbReference type="PaxDb" id="3880-AES62914"/>
<dbReference type="GO" id="GO:0015031">
    <property type="term" value="P:protein transport"/>
    <property type="evidence" value="ECO:0007669"/>
    <property type="project" value="InterPro"/>
</dbReference>
<sequence>MSLLNQLFSRGVFSTRCKTCLNLAISRMKLLQNKRDVQLKQMRKEISQFLQAGQEPIARIRVEHIIREQNIWAAYEILELFCEFVLARVPIIESQKECPSELREAIASIIFAAPRCPDIPDLLHIKNLFTTKYGKEFVTAISELRPDSGVNRTIIEKLSVSAPSGEIKLKVLTDIAEEYNLAWDSSNTAAEFRKNHEDLLGGAKQVGVGAALSHAPSKNNSNNLSASNTEQSIKSTHDKQQYEQLEASIPSNNNSWLNTKEIEQSHKNNDVQFNDTKTETIFQSSDILEKARAAIASANRATAAARAAASLAHSDFGSLKLEGESS</sequence>
<accession>A0A0C3UUX6</accession>
<name>G7IDA8_MEDTR</name>
<dbReference type="KEGG" id="mtr:11424648"/>
<dbReference type="PANTHER" id="PTHR12161:SF81">
    <property type="entry name" value="OS01G0687700 PROTEIN"/>
    <property type="match status" value="1"/>
</dbReference>
<evidence type="ECO:0000313" key="4">
    <source>
        <dbReference type="EnsemblPlants" id="AES62914"/>
    </source>
</evidence>
<proteinExistence type="inferred from homology"/>
<dbReference type="EnsemblPlants" id="AES62914">
    <property type="protein sequence ID" value="AES62914"/>
    <property type="gene ID" value="MTR_1g110690"/>
</dbReference>
<dbReference type="Gene3D" id="1.20.1260.60">
    <property type="entry name" value="Vacuolar protein sorting-associated protein Ist1"/>
    <property type="match status" value="1"/>
</dbReference>
<dbReference type="Proteomes" id="UP000002051">
    <property type="component" value="Unassembled WGS sequence"/>
</dbReference>
<dbReference type="EMBL" id="CM001217">
    <property type="protein sequence ID" value="AES62914.2"/>
    <property type="molecule type" value="Genomic_DNA"/>
</dbReference>
<dbReference type="eggNOG" id="KOG2027">
    <property type="taxonomic scope" value="Eukaryota"/>
</dbReference>
<feature type="region of interest" description="Disordered" evidence="2">
    <location>
        <begin position="213"/>
        <end position="241"/>
    </location>
</feature>
<dbReference type="PANTHER" id="PTHR12161">
    <property type="entry name" value="IST1 FAMILY MEMBER"/>
    <property type="match status" value="1"/>
</dbReference>
<feature type="compositionally biased region" description="Low complexity" evidence="2">
    <location>
        <begin position="217"/>
        <end position="228"/>
    </location>
</feature>
<dbReference type="InterPro" id="IPR042277">
    <property type="entry name" value="IST1-like"/>
</dbReference>
<reference evidence="3 5" key="1">
    <citation type="journal article" date="2011" name="Nature">
        <title>The Medicago genome provides insight into the evolution of rhizobial symbioses.</title>
        <authorList>
            <person name="Young N.D."/>
            <person name="Debelle F."/>
            <person name="Oldroyd G.E."/>
            <person name="Geurts R."/>
            <person name="Cannon S.B."/>
            <person name="Udvardi M.K."/>
            <person name="Benedito V.A."/>
            <person name="Mayer K.F."/>
            <person name="Gouzy J."/>
            <person name="Schoof H."/>
            <person name="Van de Peer Y."/>
            <person name="Proost S."/>
            <person name="Cook D.R."/>
            <person name="Meyers B.C."/>
            <person name="Spannagl M."/>
            <person name="Cheung F."/>
            <person name="De Mita S."/>
            <person name="Krishnakumar V."/>
            <person name="Gundlach H."/>
            <person name="Zhou S."/>
            <person name="Mudge J."/>
            <person name="Bharti A.K."/>
            <person name="Murray J.D."/>
            <person name="Naoumkina M.A."/>
            <person name="Rosen B."/>
            <person name="Silverstein K.A."/>
            <person name="Tang H."/>
            <person name="Rombauts S."/>
            <person name="Zhao P.X."/>
            <person name="Zhou P."/>
            <person name="Barbe V."/>
            <person name="Bardou P."/>
            <person name="Bechner M."/>
            <person name="Bellec A."/>
            <person name="Berger A."/>
            <person name="Berges H."/>
            <person name="Bidwell S."/>
            <person name="Bisseling T."/>
            <person name="Choisne N."/>
            <person name="Couloux A."/>
            <person name="Denny R."/>
            <person name="Deshpande S."/>
            <person name="Dai X."/>
            <person name="Doyle J.J."/>
            <person name="Dudez A.M."/>
            <person name="Farmer A.D."/>
            <person name="Fouteau S."/>
            <person name="Franken C."/>
            <person name="Gibelin C."/>
            <person name="Gish J."/>
            <person name="Goldstein S."/>
            <person name="Gonzalez A.J."/>
            <person name="Green P.J."/>
            <person name="Hallab A."/>
            <person name="Hartog M."/>
            <person name="Hua A."/>
            <person name="Humphray S.J."/>
            <person name="Jeong D.H."/>
            <person name="Jing Y."/>
            <person name="Jocker A."/>
            <person name="Kenton S.M."/>
            <person name="Kim D.J."/>
            <person name="Klee K."/>
            <person name="Lai H."/>
            <person name="Lang C."/>
            <person name="Lin S."/>
            <person name="Macmil S.L."/>
            <person name="Magdelenat G."/>
            <person name="Matthews L."/>
            <person name="McCorrison J."/>
            <person name="Monaghan E.L."/>
            <person name="Mun J.H."/>
            <person name="Najar F.Z."/>
            <person name="Nicholson C."/>
            <person name="Noirot C."/>
            <person name="O'Bleness M."/>
            <person name="Paule C.R."/>
            <person name="Poulain J."/>
            <person name="Prion F."/>
            <person name="Qin B."/>
            <person name="Qu C."/>
            <person name="Retzel E.F."/>
            <person name="Riddle C."/>
            <person name="Sallet E."/>
            <person name="Samain S."/>
            <person name="Samson N."/>
            <person name="Sanders I."/>
            <person name="Saurat O."/>
            <person name="Scarpelli C."/>
            <person name="Schiex T."/>
            <person name="Segurens B."/>
            <person name="Severin A.J."/>
            <person name="Sherrier D.J."/>
            <person name="Shi R."/>
            <person name="Sims S."/>
            <person name="Singer S.R."/>
            <person name="Sinharoy S."/>
            <person name="Sterck L."/>
            <person name="Viollet A."/>
            <person name="Wang B.B."/>
            <person name="Wang K."/>
            <person name="Wang M."/>
            <person name="Wang X."/>
            <person name="Warfsmann J."/>
            <person name="Weissenbach J."/>
            <person name="White D.D."/>
            <person name="White J.D."/>
            <person name="Wiley G.B."/>
            <person name="Wincker P."/>
            <person name="Xing Y."/>
            <person name="Yang L."/>
            <person name="Yao Z."/>
            <person name="Ying F."/>
            <person name="Zhai J."/>
            <person name="Zhou L."/>
            <person name="Zuber A."/>
            <person name="Denarie J."/>
            <person name="Dixon R.A."/>
            <person name="May G.D."/>
            <person name="Schwartz D.C."/>
            <person name="Rogers J."/>
            <person name="Quetier F."/>
            <person name="Town C.D."/>
            <person name="Roe B.A."/>
        </authorList>
    </citation>
    <scope>NUCLEOTIDE SEQUENCE [LARGE SCALE GENOMIC DNA]</scope>
    <source>
        <strain evidence="3">A17</strain>
        <strain evidence="4 5">cv. Jemalong A17</strain>
    </source>
</reference>
<dbReference type="OrthoDB" id="29853at2759"/>
<keyword evidence="5" id="KW-1185">Reference proteome</keyword>
<gene>
    <name evidence="4" type="primary">11424648</name>
    <name evidence="3" type="ordered locus">MTR_1g110690</name>
</gene>
<dbReference type="STRING" id="3880.G7IDA8"/>
<protein>
    <submittedName>
        <fullName evidence="3">Regulator of Vps4 activity in the MVB pathway protein</fullName>
    </submittedName>
</protein>
<dbReference type="ExpressionAtlas" id="G7IDA8">
    <property type="expression patterns" value="differential"/>
</dbReference>
<dbReference type="FunFam" id="1.20.1260.60:FF:000003">
    <property type="entry name" value="IST1-like protein isoform A"/>
    <property type="match status" value="1"/>
</dbReference>
<dbReference type="GO" id="GO:0008104">
    <property type="term" value="P:intracellular protein localization"/>
    <property type="evidence" value="ECO:0000318"/>
    <property type="project" value="GO_Central"/>
</dbReference>
<dbReference type="HOGENOM" id="CLU_037652_1_0_1"/>
<evidence type="ECO:0000313" key="5">
    <source>
        <dbReference type="Proteomes" id="UP000002051"/>
    </source>
</evidence>
<reference evidence="3 5" key="2">
    <citation type="journal article" date="2014" name="BMC Genomics">
        <title>An improved genome release (version Mt4.0) for the model legume Medicago truncatula.</title>
        <authorList>
            <person name="Tang H."/>
            <person name="Krishnakumar V."/>
            <person name="Bidwell S."/>
            <person name="Rosen B."/>
            <person name="Chan A."/>
            <person name="Zhou S."/>
            <person name="Gentzbittel L."/>
            <person name="Childs K.L."/>
            <person name="Yandell M."/>
            <person name="Gundlach H."/>
            <person name="Mayer K.F."/>
            <person name="Schwartz D.C."/>
            <person name="Town C.D."/>
        </authorList>
    </citation>
    <scope>GENOME REANNOTATION</scope>
    <source>
        <strain evidence="4 5">cv. Jemalong A17</strain>
    </source>
</reference>
<dbReference type="AlphaFoldDB" id="G7IDA8"/>
<organism evidence="3 5">
    <name type="scientific">Medicago truncatula</name>
    <name type="common">Barrel medic</name>
    <name type="synonym">Medicago tribuloides</name>
    <dbReference type="NCBI Taxonomy" id="3880"/>
    <lineage>
        <taxon>Eukaryota</taxon>
        <taxon>Viridiplantae</taxon>
        <taxon>Streptophyta</taxon>
        <taxon>Embryophyta</taxon>
        <taxon>Tracheophyta</taxon>
        <taxon>Spermatophyta</taxon>
        <taxon>Magnoliopsida</taxon>
        <taxon>eudicotyledons</taxon>
        <taxon>Gunneridae</taxon>
        <taxon>Pentapetalae</taxon>
        <taxon>rosids</taxon>
        <taxon>fabids</taxon>
        <taxon>Fabales</taxon>
        <taxon>Fabaceae</taxon>
        <taxon>Papilionoideae</taxon>
        <taxon>50 kb inversion clade</taxon>
        <taxon>NPAAA clade</taxon>
        <taxon>Hologalegina</taxon>
        <taxon>IRL clade</taxon>
        <taxon>Trifolieae</taxon>
        <taxon>Medicago</taxon>
    </lineage>
</organism>
<dbReference type="InterPro" id="IPR005061">
    <property type="entry name" value="Ist1"/>
</dbReference>